<dbReference type="Proteomes" id="UP000195557">
    <property type="component" value="Unassembled WGS sequence"/>
</dbReference>
<accession>A0A454Y3T8</accession>
<dbReference type="GO" id="GO:0005737">
    <property type="term" value="C:cytoplasm"/>
    <property type="evidence" value="ECO:0007669"/>
    <property type="project" value="UniProtKB-ARBA"/>
</dbReference>
<dbReference type="STRING" id="70448.Q00VZ5"/>
<evidence type="ECO:0000313" key="15">
    <source>
        <dbReference type="Proteomes" id="UP000009170"/>
    </source>
</evidence>
<keyword evidence="9" id="KW-0324">Glycolysis</keyword>
<dbReference type="FunCoup" id="Q00VZ5">
    <property type="interactions" value="489"/>
</dbReference>
<dbReference type="OMA" id="DYCIGFS"/>
<dbReference type="Gene3D" id="3.40.50.450">
    <property type="match status" value="1"/>
</dbReference>
<protein>
    <submittedName>
        <fullName evidence="14">Putative pyrophosphate-fructose-6-phosphate 1-p</fullName>
    </submittedName>
    <submittedName>
        <fullName evidence="13">Pyrophosphate-dependent phosphofructokinase TP0108</fullName>
    </submittedName>
</protein>
<keyword evidence="3" id="KW-0808">Transferase</keyword>
<dbReference type="InterPro" id="IPR022953">
    <property type="entry name" value="ATP_PFK"/>
</dbReference>
<keyword evidence="15" id="KW-1185">Reference proteome</keyword>
<evidence type="ECO:0000256" key="6">
    <source>
        <dbReference type="ARBA" id="ARBA00022777"/>
    </source>
</evidence>
<dbReference type="InParanoid" id="Q00VZ5"/>
<dbReference type="KEGG" id="ota:OT_ostta14g01830"/>
<evidence type="ECO:0000256" key="4">
    <source>
        <dbReference type="ARBA" id="ARBA00022723"/>
    </source>
</evidence>
<keyword evidence="6" id="KW-0418">Kinase</keyword>
<evidence type="ECO:0000256" key="10">
    <source>
        <dbReference type="ARBA" id="ARBA00048070"/>
    </source>
</evidence>
<evidence type="ECO:0000256" key="3">
    <source>
        <dbReference type="ARBA" id="ARBA00022679"/>
    </source>
</evidence>
<organism evidence="13 15">
    <name type="scientific">Ostreococcus tauri</name>
    <name type="common">Marine green alga</name>
    <dbReference type="NCBI Taxonomy" id="70448"/>
    <lineage>
        <taxon>Eukaryota</taxon>
        <taxon>Viridiplantae</taxon>
        <taxon>Chlorophyta</taxon>
        <taxon>Mamiellophyceae</taxon>
        <taxon>Mamiellales</taxon>
        <taxon>Bathycoccaceae</taxon>
        <taxon>Ostreococcus</taxon>
    </lineage>
</organism>
<dbReference type="SUPFAM" id="SSF53784">
    <property type="entry name" value="Phosphofructokinase"/>
    <property type="match status" value="1"/>
</dbReference>
<dbReference type="GO" id="GO:0005524">
    <property type="term" value="F:ATP binding"/>
    <property type="evidence" value="ECO:0007669"/>
    <property type="project" value="UniProtKB-KW"/>
</dbReference>
<evidence type="ECO:0000256" key="2">
    <source>
        <dbReference type="ARBA" id="ARBA00002659"/>
    </source>
</evidence>
<comment type="catalytic activity">
    <reaction evidence="10">
        <text>beta-D-fructose 6-phosphate + ATP = beta-D-fructose 1,6-bisphosphate + ADP + H(+)</text>
        <dbReference type="Rhea" id="RHEA:16109"/>
        <dbReference type="ChEBI" id="CHEBI:15378"/>
        <dbReference type="ChEBI" id="CHEBI:30616"/>
        <dbReference type="ChEBI" id="CHEBI:32966"/>
        <dbReference type="ChEBI" id="CHEBI:57634"/>
        <dbReference type="ChEBI" id="CHEBI:456216"/>
        <dbReference type="EC" id="2.7.1.11"/>
    </reaction>
</comment>
<dbReference type="GeneID" id="9837659"/>
<dbReference type="InterPro" id="IPR000023">
    <property type="entry name" value="Phosphofructokinase_dom"/>
</dbReference>
<dbReference type="RefSeq" id="XP_003083008.1">
    <property type="nucleotide sequence ID" value="XM_003082960.1"/>
</dbReference>
<evidence type="ECO:0000256" key="9">
    <source>
        <dbReference type="ARBA" id="ARBA00023152"/>
    </source>
</evidence>
<comment type="function">
    <text evidence="2">Catalyzes the phosphorylation of D-fructose 6-phosphate to fructose 1,6-bisphosphate by ATP, the first committing step of glycolysis.</text>
</comment>
<dbReference type="PRINTS" id="PR00476">
    <property type="entry name" value="PHFRCTKINASE"/>
</dbReference>
<proteinExistence type="predicted"/>
<evidence type="ECO:0000256" key="7">
    <source>
        <dbReference type="ARBA" id="ARBA00022840"/>
    </source>
</evidence>
<evidence type="ECO:0000313" key="13">
    <source>
        <dbReference type="EMBL" id="CAL56963.1"/>
    </source>
</evidence>
<keyword evidence="7" id="KW-0067">ATP-binding</keyword>
<keyword evidence="8" id="KW-0460">Magnesium</keyword>
<reference evidence="13" key="2">
    <citation type="journal article" date="2014" name="BMC Genomics">
        <title>An improved genome of the model marine alga Ostreococcus tauri unfolds by assessing Illumina de novo assemblies.</title>
        <authorList>
            <person name="Blanc-Mathieu R."/>
            <person name="Verhelst B."/>
            <person name="Derelle E."/>
            <person name="Rombauts S."/>
            <person name="Bouget F.Y."/>
            <person name="Carre I."/>
            <person name="Chateau A."/>
            <person name="Eyre-Walker A."/>
            <person name="Grimsley N."/>
            <person name="Moreau H."/>
            <person name="Piegu B."/>
            <person name="Rivals E."/>
            <person name="Schackwitz W."/>
            <person name="Van de Peer Y."/>
            <person name="Piganeau G."/>
        </authorList>
    </citation>
    <scope>NUCLEOTIDE SEQUENCE</scope>
    <source>
        <strain evidence="13">RCC4221</strain>
    </source>
</reference>
<feature type="region of interest" description="Disordered" evidence="11">
    <location>
        <begin position="16"/>
        <end position="35"/>
    </location>
</feature>
<accession>A0A1Y5I8S3</accession>
<sequence length="505" mass="54112">MDFEFGRALNKTTTTTARASAESAIDARLEGDDDESEDDAFYSWRVGGANDLKITHLRDVYRGDVPLVAQPSPFCTTTACPLSGPRTSVEFNSNFVSNSDRVLLNSVAFGSSADPTQTCSLWAETFDPNGCDYVPQWVVRAGPRSEVYFDSDEVHAAIVTCGGLCPGINDVIRSLVNTLEVGYGVKKISGIRYGFKGFFSGVEFMKLNKKTVRNIHTLGGSMLGSGRGGGDVQKIVESIIHHGINMVFVIGGNGTHAGANAISDECAKRGVKVSVVGVPKTIDNDILLLDKTFGFDTAVEEAQKAILAAATEAQSAYRGVGVVKLMGRQSGFITMFATLANGQVDCCLIPETTWAAHGPNGVINYVRNLLDTQGHAVVVLAEGAGQEFVTSTGVDAGGNPKLGDIGQWFCKQLKSELKCDIKYIDPTYMVRGCQANAHDSIMCTVLGQNAVHGAFAGFTGISVGTVSAHTAYLPIPRMIEHERLVDPDGRMWHRTLESTGQPDFF</sequence>
<dbReference type="EMBL" id="CAID01000014">
    <property type="protein sequence ID" value="CAL56963.1"/>
    <property type="molecule type" value="Genomic_DNA"/>
</dbReference>
<dbReference type="FunFam" id="3.40.50.450:FF:000002">
    <property type="entry name" value="ATP-dependent 6-phosphofructokinase"/>
    <property type="match status" value="1"/>
</dbReference>
<dbReference type="Pfam" id="PF00365">
    <property type="entry name" value="PFK"/>
    <property type="match status" value="1"/>
</dbReference>
<evidence type="ECO:0000256" key="5">
    <source>
        <dbReference type="ARBA" id="ARBA00022741"/>
    </source>
</evidence>
<dbReference type="OrthoDB" id="537915at2759"/>
<name>Q00VZ5_OSTTA</name>
<dbReference type="GO" id="GO:0003872">
    <property type="term" value="F:6-phosphofructokinase activity"/>
    <property type="evidence" value="ECO:0007669"/>
    <property type="project" value="UniProtKB-EC"/>
</dbReference>
<evidence type="ECO:0000256" key="8">
    <source>
        <dbReference type="ARBA" id="ARBA00022842"/>
    </source>
</evidence>
<comment type="cofactor">
    <cofactor evidence="1">
        <name>Mg(2+)</name>
        <dbReference type="ChEBI" id="CHEBI:18420"/>
    </cofactor>
</comment>
<dbReference type="InterPro" id="IPR050929">
    <property type="entry name" value="PFKA"/>
</dbReference>
<evidence type="ECO:0000256" key="1">
    <source>
        <dbReference type="ARBA" id="ARBA00001946"/>
    </source>
</evidence>
<reference evidence="13 15" key="1">
    <citation type="journal article" date="2006" name="Proc. Natl. Acad. Sci. U.S.A.">
        <title>Genome analysis of the smallest free-living eukaryote Ostreococcus tauri unveils many unique features.</title>
        <authorList>
            <person name="Derelle E."/>
            <person name="Ferraz C."/>
            <person name="Rombauts S."/>
            <person name="Rouze P."/>
            <person name="Worden A.Z."/>
            <person name="Robbens S."/>
            <person name="Partensky F."/>
            <person name="Degroeve S."/>
            <person name="Echeynie S."/>
            <person name="Cooke R."/>
            <person name="Saeys Y."/>
            <person name="Wuyts J."/>
            <person name="Jabbari K."/>
            <person name="Bowler C."/>
            <person name="Panaud O."/>
            <person name="Piegu B."/>
            <person name="Ball S.G."/>
            <person name="Ral J.-P."/>
            <person name="Bouget F.-Y."/>
            <person name="Piganeau G."/>
            <person name="De Baets B."/>
            <person name="Picard A."/>
            <person name="Delseny M."/>
            <person name="Demaille J."/>
            <person name="Van de Peer Y."/>
            <person name="Moreau H."/>
        </authorList>
    </citation>
    <scope>NUCLEOTIDE SEQUENCE [LARGE SCALE GENOMIC DNA]</scope>
    <source>
        <strain evidence="13 15">OTTH0595</strain>
    </source>
</reference>
<evidence type="ECO:0000256" key="11">
    <source>
        <dbReference type="SAM" id="MobiDB-lite"/>
    </source>
</evidence>
<dbReference type="UniPathway" id="UPA00109">
    <property type="reaction ID" value="UER00182"/>
</dbReference>
<dbReference type="EMBL" id="KZ155785">
    <property type="protein sequence ID" value="OUS45978.1"/>
    <property type="molecule type" value="Genomic_DNA"/>
</dbReference>
<keyword evidence="4" id="KW-0479">Metal-binding</keyword>
<reference evidence="14" key="3">
    <citation type="submission" date="2017-04" db="EMBL/GenBank/DDBJ databases">
        <title>Population genomics of picophytoplankton unveils novel chromosome hypervariability.</title>
        <authorList>
            <consortium name="DOE Joint Genome Institute"/>
            <person name="Blanc-Mathieu R."/>
            <person name="Krasovec M."/>
            <person name="Hebrard M."/>
            <person name="Yau S."/>
            <person name="Desgranges E."/>
            <person name="Martin J."/>
            <person name="Schackwitz W."/>
            <person name="Kuo A."/>
            <person name="Salin G."/>
            <person name="Donnadieu C."/>
            <person name="Desdevises Y."/>
            <person name="Sanchez-Ferandin S."/>
            <person name="Moreau H."/>
            <person name="Rivals E."/>
            <person name="Grigoriev I.V."/>
            <person name="Grimsley N."/>
            <person name="Eyre-Walker A."/>
            <person name="Piganeau G."/>
        </authorList>
    </citation>
    <scope>NUCLEOTIDE SEQUENCE [LARGE SCALE GENOMIC DNA]</scope>
    <source>
        <strain evidence="14">RCC 1115</strain>
    </source>
</reference>
<keyword evidence="5" id="KW-0547">Nucleotide-binding</keyword>
<dbReference type="GO" id="GO:0046872">
    <property type="term" value="F:metal ion binding"/>
    <property type="evidence" value="ECO:0007669"/>
    <property type="project" value="UniProtKB-KW"/>
</dbReference>
<dbReference type="AlphaFoldDB" id="Q00VZ5"/>
<dbReference type="Proteomes" id="UP000009170">
    <property type="component" value="Unassembled WGS sequence"/>
</dbReference>
<feature type="domain" description="Phosphofructokinase" evidence="12">
    <location>
        <begin position="156"/>
        <end position="452"/>
    </location>
</feature>
<evidence type="ECO:0000313" key="14">
    <source>
        <dbReference type="EMBL" id="OUS45978.1"/>
    </source>
</evidence>
<dbReference type="NCBIfam" id="NF005301">
    <property type="entry name" value="PRK06830.1"/>
    <property type="match status" value="1"/>
</dbReference>
<accession>Q00VZ5</accession>
<evidence type="ECO:0000259" key="12">
    <source>
        <dbReference type="Pfam" id="PF00365"/>
    </source>
</evidence>
<dbReference type="InterPro" id="IPR035966">
    <property type="entry name" value="PKF_sf"/>
</dbReference>
<dbReference type="PANTHER" id="PTHR45770">
    <property type="entry name" value="ATP-DEPENDENT 6-PHOSPHOFRUCTOKINASE 1"/>
    <property type="match status" value="1"/>
</dbReference>
<gene>
    <name evidence="14" type="ORF">BE221DRAFT_75933</name>
    <name evidence="13" type="ORF">OT_ostta14g01830</name>
</gene>
<dbReference type="GO" id="GO:0006002">
    <property type="term" value="P:fructose 6-phosphate metabolic process"/>
    <property type="evidence" value="ECO:0007669"/>
    <property type="project" value="InterPro"/>
</dbReference>